<organism evidence="3">
    <name type="scientific">Streptomyces sp. R28</name>
    <dbReference type="NCBI Taxonomy" id="3238628"/>
    <lineage>
        <taxon>Bacteria</taxon>
        <taxon>Bacillati</taxon>
        <taxon>Actinomycetota</taxon>
        <taxon>Actinomycetes</taxon>
        <taxon>Kitasatosporales</taxon>
        <taxon>Streptomycetaceae</taxon>
        <taxon>Streptomyces</taxon>
    </lineage>
</organism>
<dbReference type="AlphaFoldDB" id="A0AB39PRD8"/>
<gene>
    <name evidence="3" type="ORF">AB5J49_04520</name>
</gene>
<feature type="region of interest" description="Disordered" evidence="1">
    <location>
        <begin position="199"/>
        <end position="307"/>
    </location>
</feature>
<feature type="compositionally biased region" description="Polar residues" evidence="1">
    <location>
        <begin position="286"/>
        <end position="300"/>
    </location>
</feature>
<accession>A0AB39PRD8</accession>
<proteinExistence type="predicted"/>
<feature type="compositionally biased region" description="Low complexity" evidence="1">
    <location>
        <begin position="253"/>
        <end position="276"/>
    </location>
</feature>
<sequence length="307" mass="32521">MSNALAIAHVTQALALLIESNLGPEFDEAVKVEPRKPPAEPPDQPTINVFLYQVTPNTSMRNSDLPTRASDGTLIKRPAAALDLHYLISAYGDETELVGQRLVGSVVRTLHEIPILPKDVIEQAGERPYLVGSDLAEAVQRVRFTPTVMDIDETSKLWGMLYQTPYSLSVVYQATLIFIDGRERPVPAKPVERPEVRVLPFGAPGAPEPAVVGDGASTNRSGGDVEVANGTEKAEKAETPEKPAARTAEKAPSKAPVKAPAKTAAKSPAKAPVKAPARGRKAAQASKPTGGTARGTQTDSAAEGTEN</sequence>
<evidence type="ECO:0000313" key="3">
    <source>
        <dbReference type="EMBL" id="XDQ32666.1"/>
    </source>
</evidence>
<dbReference type="EMBL" id="CP163439">
    <property type="protein sequence ID" value="XDQ32666.1"/>
    <property type="molecule type" value="Genomic_DNA"/>
</dbReference>
<evidence type="ECO:0000259" key="2">
    <source>
        <dbReference type="Pfam" id="PF14065"/>
    </source>
</evidence>
<protein>
    <submittedName>
        <fullName evidence="3">Pvc16 family protein</fullName>
    </submittedName>
</protein>
<feature type="domain" description="Pvc16 N-terminal" evidence="2">
    <location>
        <begin position="9"/>
        <end position="192"/>
    </location>
</feature>
<reference evidence="3" key="1">
    <citation type="submission" date="2024-07" db="EMBL/GenBank/DDBJ databases">
        <authorList>
            <person name="Yu S.T."/>
        </authorList>
    </citation>
    <scope>NUCLEOTIDE SEQUENCE</scope>
    <source>
        <strain evidence="3">R28</strain>
    </source>
</reference>
<dbReference type="RefSeq" id="WP_369167167.1">
    <property type="nucleotide sequence ID" value="NZ_CP163439.1"/>
</dbReference>
<dbReference type="InterPro" id="IPR025351">
    <property type="entry name" value="Pvc16_N"/>
</dbReference>
<dbReference type="Pfam" id="PF14065">
    <property type="entry name" value="Pvc16_N"/>
    <property type="match status" value="1"/>
</dbReference>
<feature type="compositionally biased region" description="Basic and acidic residues" evidence="1">
    <location>
        <begin position="232"/>
        <end position="252"/>
    </location>
</feature>
<evidence type="ECO:0000256" key="1">
    <source>
        <dbReference type="SAM" id="MobiDB-lite"/>
    </source>
</evidence>
<name>A0AB39PRD8_9ACTN</name>